<dbReference type="EMBL" id="GL833126">
    <property type="protein sequence ID" value="EGB08923.1"/>
    <property type="molecule type" value="Genomic_DNA"/>
</dbReference>
<name>F0Y6Y5_AURAN</name>
<reference evidence="4 5" key="1">
    <citation type="journal article" date="2011" name="Proc. Natl. Acad. Sci. U.S.A.">
        <title>Niche of harmful alga Aureococcus anophagefferens revealed through ecogenomics.</title>
        <authorList>
            <person name="Gobler C.J."/>
            <person name="Berry D.L."/>
            <person name="Dyhrman S.T."/>
            <person name="Wilhelm S.W."/>
            <person name="Salamov A."/>
            <person name="Lobanov A.V."/>
            <person name="Zhang Y."/>
            <person name="Collier J.L."/>
            <person name="Wurch L.L."/>
            <person name="Kustka A.B."/>
            <person name="Dill B.D."/>
            <person name="Shah M."/>
            <person name="VerBerkmoes N.C."/>
            <person name="Kuo A."/>
            <person name="Terry A."/>
            <person name="Pangilinan J."/>
            <person name="Lindquist E.A."/>
            <person name="Lucas S."/>
            <person name="Paulsen I.T."/>
            <person name="Hattenrath-Lehmann T.K."/>
            <person name="Talmage S.C."/>
            <person name="Walker E.A."/>
            <person name="Koch F."/>
            <person name="Burson A.M."/>
            <person name="Marcoval M.A."/>
            <person name="Tang Y.Z."/>
            <person name="Lecleir G.R."/>
            <person name="Coyne K.J."/>
            <person name="Berg G.M."/>
            <person name="Bertrand E.M."/>
            <person name="Saito M.A."/>
            <person name="Gladyshev V.N."/>
            <person name="Grigoriev I.V."/>
        </authorList>
    </citation>
    <scope>NUCLEOTIDE SEQUENCE [LARGE SCALE GENOMIC DNA]</scope>
    <source>
        <strain evidence="5">CCMP 1984</strain>
    </source>
</reference>
<feature type="repeat" description="ANK" evidence="3">
    <location>
        <begin position="66"/>
        <end position="93"/>
    </location>
</feature>
<dbReference type="PANTHER" id="PTHR24166">
    <property type="entry name" value="ROLLING PEBBLES, ISOFORM B"/>
    <property type="match status" value="1"/>
</dbReference>
<dbReference type="SMART" id="SM00248">
    <property type="entry name" value="ANK"/>
    <property type="match status" value="3"/>
</dbReference>
<dbReference type="SUPFAM" id="SSF48403">
    <property type="entry name" value="Ankyrin repeat"/>
    <property type="match status" value="1"/>
</dbReference>
<dbReference type="PROSITE" id="PS50088">
    <property type="entry name" value="ANK_REPEAT"/>
    <property type="match status" value="3"/>
</dbReference>
<evidence type="ECO:0000256" key="3">
    <source>
        <dbReference type="PROSITE-ProRule" id="PRU00023"/>
    </source>
</evidence>
<keyword evidence="2 3" id="KW-0040">ANK repeat</keyword>
<keyword evidence="5" id="KW-1185">Reference proteome</keyword>
<protein>
    <submittedName>
        <fullName evidence="4">Uncharacterized protein</fullName>
    </submittedName>
</protein>
<keyword evidence="1" id="KW-0677">Repeat</keyword>
<dbReference type="InterPro" id="IPR002110">
    <property type="entry name" value="Ankyrin_rpt"/>
</dbReference>
<evidence type="ECO:0000256" key="2">
    <source>
        <dbReference type="ARBA" id="ARBA00023043"/>
    </source>
</evidence>
<evidence type="ECO:0000313" key="5">
    <source>
        <dbReference type="Proteomes" id="UP000002729"/>
    </source>
</evidence>
<dbReference type="Pfam" id="PF12796">
    <property type="entry name" value="Ank_2"/>
    <property type="match status" value="1"/>
</dbReference>
<feature type="repeat" description="ANK" evidence="3">
    <location>
        <begin position="33"/>
        <end position="65"/>
    </location>
</feature>
<dbReference type="Gene3D" id="1.25.40.20">
    <property type="entry name" value="Ankyrin repeat-containing domain"/>
    <property type="match status" value="1"/>
</dbReference>
<dbReference type="InterPro" id="IPR050889">
    <property type="entry name" value="Dendritic_Spine_Reg/Scaffold"/>
</dbReference>
<evidence type="ECO:0000256" key="1">
    <source>
        <dbReference type="ARBA" id="ARBA00022737"/>
    </source>
</evidence>
<sequence>YTRLFYAARNGWSSAIAWLLEQGADVHLGQSLTGQTTLQVAAIRGHYNAAVLLLDAGARLYHPNSTGWTALHFAAADNRFKMCKLLLSRGASL</sequence>
<dbReference type="InParanoid" id="F0Y6Y5"/>
<gene>
    <name evidence="4" type="ORF">AURANDRAFT_15895</name>
</gene>
<dbReference type="Proteomes" id="UP000002729">
    <property type="component" value="Unassembled WGS sequence"/>
</dbReference>
<dbReference type="PROSITE" id="PS50297">
    <property type="entry name" value="ANK_REP_REGION"/>
    <property type="match status" value="2"/>
</dbReference>
<dbReference type="PANTHER" id="PTHR24166:SF48">
    <property type="entry name" value="PROTEIN VAPYRIN"/>
    <property type="match status" value="1"/>
</dbReference>
<dbReference type="InterPro" id="IPR036770">
    <property type="entry name" value="Ankyrin_rpt-contain_sf"/>
</dbReference>
<dbReference type="OMA" id="GTEWEMG"/>
<dbReference type="RefSeq" id="XP_009036057.1">
    <property type="nucleotide sequence ID" value="XM_009037809.1"/>
</dbReference>
<feature type="non-terminal residue" evidence="4">
    <location>
        <position position="93"/>
    </location>
</feature>
<dbReference type="OrthoDB" id="184751at2759"/>
<feature type="non-terminal residue" evidence="4">
    <location>
        <position position="1"/>
    </location>
</feature>
<organism evidence="5">
    <name type="scientific">Aureococcus anophagefferens</name>
    <name type="common">Harmful bloom alga</name>
    <dbReference type="NCBI Taxonomy" id="44056"/>
    <lineage>
        <taxon>Eukaryota</taxon>
        <taxon>Sar</taxon>
        <taxon>Stramenopiles</taxon>
        <taxon>Ochrophyta</taxon>
        <taxon>Pelagophyceae</taxon>
        <taxon>Pelagomonadales</taxon>
        <taxon>Pelagomonadaceae</taxon>
        <taxon>Aureococcus</taxon>
    </lineage>
</organism>
<dbReference type="AlphaFoldDB" id="F0Y6Y5"/>
<dbReference type="GeneID" id="20218564"/>
<evidence type="ECO:0000313" key="4">
    <source>
        <dbReference type="EMBL" id="EGB08923.1"/>
    </source>
</evidence>
<proteinExistence type="predicted"/>
<accession>F0Y6Y5</accession>
<dbReference type="KEGG" id="aaf:AURANDRAFT_15895"/>
<feature type="repeat" description="ANK" evidence="3">
    <location>
        <begin position="1"/>
        <end position="31"/>
    </location>
</feature>